<keyword evidence="2" id="KW-1185">Reference proteome</keyword>
<dbReference type="Proteomes" id="UP000693946">
    <property type="component" value="Linkage Group LG14"/>
</dbReference>
<dbReference type="AlphaFoldDB" id="A0AAV6SBE8"/>
<reference evidence="1 2" key="1">
    <citation type="journal article" date="2021" name="Sci. Rep.">
        <title>Chromosome anchoring in Senegalese sole (Solea senegalensis) reveals sex-associated markers and genome rearrangements in flatfish.</title>
        <authorList>
            <person name="Guerrero-Cozar I."/>
            <person name="Gomez-Garrido J."/>
            <person name="Berbel C."/>
            <person name="Martinez-Blanch J.F."/>
            <person name="Alioto T."/>
            <person name="Claros M.G."/>
            <person name="Gagnaire P.A."/>
            <person name="Manchado M."/>
        </authorList>
    </citation>
    <scope>NUCLEOTIDE SEQUENCE [LARGE SCALE GENOMIC DNA]</scope>
    <source>
        <strain evidence="1">Sse05_10M</strain>
    </source>
</reference>
<accession>A0AAV6SBE8</accession>
<evidence type="ECO:0000313" key="2">
    <source>
        <dbReference type="Proteomes" id="UP000693946"/>
    </source>
</evidence>
<sequence length="68" mass="7852">MYLCIAALSKQSTWTHMMNDFQERMIAFLCAENQHHVESQNVLQGKTNSFSLMIMMMMMNKSCTGCSH</sequence>
<organism evidence="1 2">
    <name type="scientific">Solea senegalensis</name>
    <name type="common">Senegalese sole</name>
    <dbReference type="NCBI Taxonomy" id="28829"/>
    <lineage>
        <taxon>Eukaryota</taxon>
        <taxon>Metazoa</taxon>
        <taxon>Chordata</taxon>
        <taxon>Craniata</taxon>
        <taxon>Vertebrata</taxon>
        <taxon>Euteleostomi</taxon>
        <taxon>Actinopterygii</taxon>
        <taxon>Neopterygii</taxon>
        <taxon>Teleostei</taxon>
        <taxon>Neoteleostei</taxon>
        <taxon>Acanthomorphata</taxon>
        <taxon>Carangaria</taxon>
        <taxon>Pleuronectiformes</taxon>
        <taxon>Pleuronectoidei</taxon>
        <taxon>Soleidae</taxon>
        <taxon>Solea</taxon>
    </lineage>
</organism>
<protein>
    <submittedName>
        <fullName evidence="1">Uncharacterized protein</fullName>
    </submittedName>
</protein>
<name>A0AAV6SBE8_SOLSE</name>
<dbReference type="EMBL" id="JAGKHQ010000006">
    <property type="protein sequence ID" value="KAG7514387.1"/>
    <property type="molecule type" value="Genomic_DNA"/>
</dbReference>
<comment type="caution">
    <text evidence="1">The sequence shown here is derived from an EMBL/GenBank/DDBJ whole genome shotgun (WGS) entry which is preliminary data.</text>
</comment>
<gene>
    <name evidence="1" type="ORF">JOB18_032249</name>
</gene>
<evidence type="ECO:0000313" key="1">
    <source>
        <dbReference type="EMBL" id="KAG7514387.1"/>
    </source>
</evidence>
<proteinExistence type="predicted"/>